<gene>
    <name evidence="1" type="ORF">QFC24_004132</name>
</gene>
<keyword evidence="2" id="KW-1185">Reference proteome</keyword>
<sequence length="816" mass="87694">MFTQNSDNLDGAQPHTPVKNSSAAAMSVPALVSRHDFDSATSSNLPPDVPFSRAPTALASPFHPGTTLGSSSNTKVDRFQDVRNLFAKRHLQKQDSGVGVEMGMRKCLCEKELEDEDDIYCSSACARLDAMSSLCFAENQRLAAEHATQSSISSLSSITSSSISGRSISGSSVTSTNHVRTASDVRLSPSQASHYRRMTSEEVKRRAGHSRNASHSSRRRHRPDDRTSASGTSIGSIASVISTGFSRVPELVGGQPYTYTPSHSRSASAASSGPSFPFGSSASSISRNPSLASTHSRNGSVLSIHSSRGAAAFAEMALMSSALPENGGLTNVREEVEDEIERLADAEEEDLTTPEQRPMEQGASQMQDSGFIAPQAHLLTSTPVEPSFDQINAALSGRAQDPFGMGRDMQDVLDEIILMEQGFRITSSESEHETDGETDLVEGRGGRRTSQQQQLLRAVAPGRPRTPSLGLEASRRKSTELPAAPQRSSHHSNDYTCVPTPSQPLGPSLDMKFSRRSRYSRHVPSQSEPFLETSKPNKASFGYSAAQLPSAFEDAMEEEEDGADVAGEQENMHHPSLDGGRRSFTRRSRSEIRRSLTFIPTSGYRASLLTSIQETKTPKPIGLRTPLAINTLARRRNSMSVPATAADARLSAHPYRRSVLRGLEDSVTRFQFPNMAARDTTSRRPLTIDTALEALEGVPALLTPLQLKSAETAPLSAEPMDVNTPVASEFPISLTAADSAIPVQECLAPSLFPASPVAQVAVSDHTPPATMVSVPSSGLRLGVLLGSGEDDDWLRQAGGGDDDDEDDLMDFECGRV</sequence>
<accession>A0ACC2XGE5</accession>
<comment type="caution">
    <text evidence="1">The sequence shown here is derived from an EMBL/GenBank/DDBJ whole genome shotgun (WGS) entry which is preliminary data.</text>
</comment>
<name>A0ACC2XGE5_9TREE</name>
<organism evidence="1 2">
    <name type="scientific">Naganishia onofrii</name>
    <dbReference type="NCBI Taxonomy" id="1851511"/>
    <lineage>
        <taxon>Eukaryota</taxon>
        <taxon>Fungi</taxon>
        <taxon>Dikarya</taxon>
        <taxon>Basidiomycota</taxon>
        <taxon>Agaricomycotina</taxon>
        <taxon>Tremellomycetes</taxon>
        <taxon>Filobasidiales</taxon>
        <taxon>Filobasidiaceae</taxon>
        <taxon>Naganishia</taxon>
    </lineage>
</organism>
<evidence type="ECO:0000313" key="1">
    <source>
        <dbReference type="EMBL" id="KAJ9122703.1"/>
    </source>
</evidence>
<dbReference type="Proteomes" id="UP001234202">
    <property type="component" value="Unassembled WGS sequence"/>
</dbReference>
<evidence type="ECO:0000313" key="2">
    <source>
        <dbReference type="Proteomes" id="UP001234202"/>
    </source>
</evidence>
<protein>
    <submittedName>
        <fullName evidence="1">Uncharacterized protein</fullName>
    </submittedName>
</protein>
<dbReference type="EMBL" id="JASBWV010000014">
    <property type="protein sequence ID" value="KAJ9122703.1"/>
    <property type="molecule type" value="Genomic_DNA"/>
</dbReference>
<reference evidence="1" key="1">
    <citation type="submission" date="2023-04" db="EMBL/GenBank/DDBJ databases">
        <title>Draft Genome sequencing of Naganishia species isolated from polar environments using Oxford Nanopore Technology.</title>
        <authorList>
            <person name="Leo P."/>
            <person name="Venkateswaran K."/>
        </authorList>
    </citation>
    <scope>NUCLEOTIDE SEQUENCE</scope>
    <source>
        <strain evidence="1">DBVPG 5303</strain>
    </source>
</reference>
<proteinExistence type="predicted"/>